<dbReference type="AlphaFoldDB" id="A0A9W7EZ43"/>
<proteinExistence type="predicted"/>
<evidence type="ECO:0000313" key="3">
    <source>
        <dbReference type="Proteomes" id="UP001162640"/>
    </source>
</evidence>
<comment type="caution">
    <text evidence="2">The sequence shown here is derived from an EMBL/GenBank/DDBJ whole genome shotgun (WGS) entry which is preliminary data.</text>
</comment>
<evidence type="ECO:0000256" key="1">
    <source>
        <dbReference type="SAM" id="MobiDB-lite"/>
    </source>
</evidence>
<dbReference type="EMBL" id="BLQM01000626">
    <property type="protein sequence ID" value="GMH95717.1"/>
    <property type="molecule type" value="Genomic_DNA"/>
</dbReference>
<feature type="region of interest" description="Disordered" evidence="1">
    <location>
        <begin position="1"/>
        <end position="22"/>
    </location>
</feature>
<feature type="compositionally biased region" description="Polar residues" evidence="1">
    <location>
        <begin position="1"/>
        <end position="11"/>
    </location>
</feature>
<name>A0A9W7EZ43_9STRA</name>
<feature type="compositionally biased region" description="Low complexity" evidence="1">
    <location>
        <begin position="12"/>
        <end position="22"/>
    </location>
</feature>
<organism evidence="2 3">
    <name type="scientific">Triparma laevis f. inornata</name>
    <dbReference type="NCBI Taxonomy" id="1714386"/>
    <lineage>
        <taxon>Eukaryota</taxon>
        <taxon>Sar</taxon>
        <taxon>Stramenopiles</taxon>
        <taxon>Ochrophyta</taxon>
        <taxon>Bolidophyceae</taxon>
        <taxon>Parmales</taxon>
        <taxon>Triparmaceae</taxon>
        <taxon>Triparma</taxon>
    </lineage>
</organism>
<protein>
    <submittedName>
        <fullName evidence="2">Uncharacterized protein</fullName>
    </submittedName>
</protein>
<dbReference type="Proteomes" id="UP001162640">
    <property type="component" value="Unassembled WGS sequence"/>
</dbReference>
<accession>A0A9W7EZ43</accession>
<gene>
    <name evidence="2" type="ORF">TL16_g13220</name>
</gene>
<evidence type="ECO:0000313" key="2">
    <source>
        <dbReference type="EMBL" id="GMH95717.1"/>
    </source>
</evidence>
<reference evidence="3" key="1">
    <citation type="journal article" date="2023" name="Commun. Biol.">
        <title>Genome analysis of Parmales, the sister group of diatoms, reveals the evolutionary specialization of diatoms from phago-mixotrophs to photoautotrophs.</title>
        <authorList>
            <person name="Ban H."/>
            <person name="Sato S."/>
            <person name="Yoshikawa S."/>
            <person name="Yamada K."/>
            <person name="Nakamura Y."/>
            <person name="Ichinomiya M."/>
            <person name="Sato N."/>
            <person name="Blanc-Mathieu R."/>
            <person name="Endo H."/>
            <person name="Kuwata A."/>
            <person name="Ogata H."/>
        </authorList>
    </citation>
    <scope>NUCLEOTIDE SEQUENCE [LARGE SCALE GENOMIC DNA]</scope>
</reference>
<sequence>MKCANIINQPNTSHPSSSTLPHTQAKENFASEMEKMLKTEKFDLKHFISELDSGLSSWRAKAANLTGSNEDLKTLQETKAMLESIQFIVGNRALNSRSLDRRNKIAIAAKAGKNVNDINVAVDSFMKMQSMHRVSRA</sequence>